<evidence type="ECO:0000313" key="3">
    <source>
        <dbReference type="EMBL" id="RYU92814.1"/>
    </source>
</evidence>
<keyword evidence="4" id="KW-1185">Reference proteome</keyword>
<evidence type="ECO:0000313" key="4">
    <source>
        <dbReference type="Proteomes" id="UP000293162"/>
    </source>
</evidence>
<organism evidence="3 4">
    <name type="scientific">Emticicia agri</name>
    <dbReference type="NCBI Taxonomy" id="2492393"/>
    <lineage>
        <taxon>Bacteria</taxon>
        <taxon>Pseudomonadati</taxon>
        <taxon>Bacteroidota</taxon>
        <taxon>Cytophagia</taxon>
        <taxon>Cytophagales</taxon>
        <taxon>Leadbetterellaceae</taxon>
        <taxon>Emticicia</taxon>
    </lineage>
</organism>
<dbReference type="EMBL" id="SEWF01000070">
    <property type="protein sequence ID" value="RYU92814.1"/>
    <property type="molecule type" value="Genomic_DNA"/>
</dbReference>
<dbReference type="SUPFAM" id="SSF51126">
    <property type="entry name" value="Pectin lyase-like"/>
    <property type="match status" value="1"/>
</dbReference>
<dbReference type="OrthoDB" id="1491394at2"/>
<protein>
    <recommendedName>
        <fullName evidence="2">Ig-like domain-containing protein</fullName>
    </recommendedName>
</protein>
<proteinExistence type="predicted"/>
<reference evidence="3 4" key="1">
    <citation type="submission" date="2019-02" db="EMBL/GenBank/DDBJ databases">
        <title>Bacterial novel species Emticicia sp. 17J42-9 isolated from soil.</title>
        <authorList>
            <person name="Jung H.-Y."/>
        </authorList>
    </citation>
    <scope>NUCLEOTIDE SEQUENCE [LARGE SCALE GENOMIC DNA]</scope>
    <source>
        <strain evidence="3 4">17J42-9</strain>
    </source>
</reference>
<dbReference type="InterPro" id="IPR059226">
    <property type="entry name" value="Choice_anch_Q_dom"/>
</dbReference>
<gene>
    <name evidence="3" type="ORF">EWM59_25190</name>
</gene>
<comment type="caution">
    <text evidence="3">The sequence shown here is derived from an EMBL/GenBank/DDBJ whole genome shotgun (WGS) entry which is preliminary data.</text>
</comment>
<evidence type="ECO:0000259" key="2">
    <source>
        <dbReference type="Pfam" id="PF19081"/>
    </source>
</evidence>
<keyword evidence="1" id="KW-0732">Signal</keyword>
<dbReference type="InterPro" id="IPR011050">
    <property type="entry name" value="Pectin_lyase_fold/virulence"/>
</dbReference>
<dbReference type="RefSeq" id="WP_130024006.1">
    <property type="nucleotide sequence ID" value="NZ_SEWF01000070.1"/>
</dbReference>
<dbReference type="InterPro" id="IPR044023">
    <property type="entry name" value="Ig_7"/>
</dbReference>
<dbReference type="NCBIfam" id="NF045639">
    <property type="entry name" value="GCX_COOH"/>
    <property type="match status" value="1"/>
</dbReference>
<name>A0A4Q5LTC7_9BACT</name>
<evidence type="ECO:0000256" key="1">
    <source>
        <dbReference type="SAM" id="SignalP"/>
    </source>
</evidence>
<accession>A0A4Q5LTC7</accession>
<dbReference type="Pfam" id="PF19081">
    <property type="entry name" value="Ig_7"/>
    <property type="match status" value="1"/>
</dbReference>
<feature type="domain" description="Ig-like" evidence="2">
    <location>
        <begin position="793"/>
        <end position="867"/>
    </location>
</feature>
<dbReference type="InterPro" id="IPR055015">
    <property type="entry name" value="GCX_COOH"/>
</dbReference>
<dbReference type="NCBIfam" id="NF041518">
    <property type="entry name" value="choice_anch_Q"/>
    <property type="match status" value="1"/>
</dbReference>
<feature type="chain" id="PRO_5020844027" description="Ig-like domain-containing protein" evidence="1">
    <location>
        <begin position="21"/>
        <end position="937"/>
    </location>
</feature>
<feature type="signal peptide" evidence="1">
    <location>
        <begin position="1"/>
        <end position="20"/>
    </location>
</feature>
<sequence length="937" mass="97162">MKKNLLLLLLGFFCTQYSFGQTKTWAGTTTDWHTAANWSPTGVPSAANDVVINTGAINPIISSNVSAKSINISVAGASLTVNSGAILTVSNAGTALQINNGGLTNNGTVLITNTNPTEVSQEAAVLLTFSAIITNTGTITVNGGANYGIRMAGSTINNQSGGVITSNGKELIRFGDSNAILNNNAGATLNGTSPATAITLIPGKLNNNGLIDITGSLELYNSNSRLRNLGCGIIKMVGDYYTQSGATTENDGLLQIDGSLNNFGSTSNDGVIRANAYPTLTNHNLLINNNAANNAIFTPFTNSYLSAVQGIFLNAAATVSAGTYTSNNNTFTPGNFSGGTYTLYAKISYDGCTFIVPFSYIRAPTRRYVKTAAAGSGDGSSWANASGDIQAMINASSTNDSVWVASGVYIPLYDGTGNANPANVRHKIFYMKSGVKLFGGFAGTETSFSQRDFKTNRTVFSGDADNNDTNTDGNFISESYTDIQGNNSYHVLGVISCDKLTRIDGITFTAGKSGTTGDPSQTVGSGSLSTVFGPAISIAGAFPTVANCVFIGNDGYYGTTYHNNVNGTDTVRINNSYYLNNRAQFGGGMFIHRGHTLIDNVVLVNNAVFRSNAYRNGGAIAISSNMQVGKIVKFTNMTIVNNSPSSTKAIEIDGDADISIINSIIWNETAVAGGNVNRVSGAGGSLTSSYSLLQNSGAGSSWNGGYGTDGGNNYDGDPLFTNLSDINGADNKFFTTDDGLTLTGCSPGVNTGTNTNVFATDITHSPRPYNSGIADIGAYERQAAATLTTIPTNVSVNKTVICPGNTLTLSAQCSAGTITWYNQATGGTAIGTGNNLNQSPTVNTVYYSACEVGNCKSERVATAEIIISMVSANINLTASISGTAIYASSNTITATNKVLGTANAQYLANNSISLNAGFETSSGAVFTARATPVTACN</sequence>
<dbReference type="AlphaFoldDB" id="A0A4Q5LTC7"/>
<dbReference type="Proteomes" id="UP000293162">
    <property type="component" value="Unassembled WGS sequence"/>
</dbReference>